<keyword evidence="1" id="KW-0472">Membrane</keyword>
<dbReference type="AlphaFoldDB" id="A0A1G1WF08"/>
<dbReference type="Proteomes" id="UP000177588">
    <property type="component" value="Unassembled WGS sequence"/>
</dbReference>
<evidence type="ECO:0000313" key="2">
    <source>
        <dbReference type="EMBL" id="OGY26285.1"/>
    </source>
</evidence>
<evidence type="ECO:0000256" key="1">
    <source>
        <dbReference type="SAM" id="Phobius"/>
    </source>
</evidence>
<dbReference type="STRING" id="1802597.A2Z24_02100"/>
<evidence type="ECO:0000313" key="3">
    <source>
        <dbReference type="Proteomes" id="UP000177588"/>
    </source>
</evidence>
<accession>A0A1G1WF08</accession>
<feature type="transmembrane region" description="Helical" evidence="1">
    <location>
        <begin position="106"/>
        <end position="125"/>
    </location>
</feature>
<gene>
    <name evidence="2" type="ORF">A2Z24_02100</name>
</gene>
<protein>
    <submittedName>
        <fullName evidence="2">Uncharacterized protein</fullName>
    </submittedName>
</protein>
<keyword evidence="1" id="KW-1133">Transmembrane helix</keyword>
<proteinExistence type="predicted"/>
<organism evidence="2 3">
    <name type="scientific">Candidatus Woykebacteria bacterium RBG_16_44_10</name>
    <dbReference type="NCBI Taxonomy" id="1802597"/>
    <lineage>
        <taxon>Bacteria</taxon>
        <taxon>Candidatus Woykeibacteriota</taxon>
    </lineage>
</organism>
<keyword evidence="1" id="KW-0812">Transmembrane</keyword>
<sequence length="128" mass="13667">MDARTIKSGAGAGLIALLVGASLGTYGGWSAVFSLALNNFGFWILAVVLAVFAAYIYGYWFNAFLPGTPVIRGVLFGVLVWILMLILGGVFGFFKEATYPDPTGPAIFLTLVLHVVWGGVLGMLYEAR</sequence>
<reference evidence="2 3" key="1">
    <citation type="journal article" date="2016" name="Nat. Commun.">
        <title>Thousands of microbial genomes shed light on interconnected biogeochemical processes in an aquifer system.</title>
        <authorList>
            <person name="Anantharaman K."/>
            <person name="Brown C.T."/>
            <person name="Hug L.A."/>
            <person name="Sharon I."/>
            <person name="Castelle C.J."/>
            <person name="Probst A.J."/>
            <person name="Thomas B.C."/>
            <person name="Singh A."/>
            <person name="Wilkins M.J."/>
            <person name="Karaoz U."/>
            <person name="Brodie E.L."/>
            <person name="Williams K.H."/>
            <person name="Hubbard S.S."/>
            <person name="Banfield J.F."/>
        </authorList>
    </citation>
    <scope>NUCLEOTIDE SEQUENCE [LARGE SCALE GENOMIC DNA]</scope>
</reference>
<comment type="caution">
    <text evidence="2">The sequence shown here is derived from an EMBL/GenBank/DDBJ whole genome shotgun (WGS) entry which is preliminary data.</text>
</comment>
<feature type="transmembrane region" description="Helical" evidence="1">
    <location>
        <begin position="40"/>
        <end position="61"/>
    </location>
</feature>
<feature type="transmembrane region" description="Helical" evidence="1">
    <location>
        <begin position="73"/>
        <end position="94"/>
    </location>
</feature>
<dbReference type="EMBL" id="MHCT01000011">
    <property type="protein sequence ID" value="OGY26285.1"/>
    <property type="molecule type" value="Genomic_DNA"/>
</dbReference>
<name>A0A1G1WF08_9BACT</name>